<reference evidence="2 3" key="1">
    <citation type="submission" date="2017-03" db="EMBL/GenBank/DDBJ databases">
        <title>Genome of the blue death feigning beetle - Asbolus verrucosus.</title>
        <authorList>
            <person name="Rider S.D."/>
        </authorList>
    </citation>
    <scope>NUCLEOTIDE SEQUENCE [LARGE SCALE GENOMIC DNA]</scope>
    <source>
        <strain evidence="2">Butters</strain>
        <tissue evidence="2">Head and leg muscle</tissue>
    </source>
</reference>
<dbReference type="STRING" id="1661398.A0A482VIQ8"/>
<dbReference type="InterPro" id="IPR011009">
    <property type="entry name" value="Kinase-like_dom_sf"/>
</dbReference>
<keyword evidence="2" id="KW-0418">Kinase</keyword>
<dbReference type="Proteomes" id="UP000292052">
    <property type="component" value="Unassembled WGS sequence"/>
</dbReference>
<protein>
    <submittedName>
        <fullName evidence="2">EcKinase, APH, and/or DUF1679 domain containing protein</fullName>
    </submittedName>
</protein>
<dbReference type="Gene3D" id="3.90.1200.10">
    <property type="match status" value="1"/>
</dbReference>
<dbReference type="Pfam" id="PF02958">
    <property type="entry name" value="EcKL"/>
    <property type="match status" value="1"/>
</dbReference>
<name>A0A482VIQ8_ASBVE</name>
<feature type="domain" description="CHK kinase-like" evidence="1">
    <location>
        <begin position="121"/>
        <end position="313"/>
    </location>
</feature>
<keyword evidence="2" id="KW-0808">Transferase</keyword>
<dbReference type="InterPro" id="IPR004119">
    <property type="entry name" value="EcKL"/>
</dbReference>
<evidence type="ECO:0000313" key="2">
    <source>
        <dbReference type="EMBL" id="RZC32722.1"/>
    </source>
</evidence>
<dbReference type="SUPFAM" id="SSF56112">
    <property type="entry name" value="Protein kinase-like (PK-like)"/>
    <property type="match status" value="1"/>
</dbReference>
<dbReference type="EMBL" id="QDEB01095113">
    <property type="protein sequence ID" value="RZC32722.1"/>
    <property type="molecule type" value="Genomic_DNA"/>
</dbReference>
<sequence>MATVAALQKLLSKEDCEKILKRSFDQPAQFLAYRITKFHDNVAGFLGDHFRLTIQFTTKNTPAQKTYFIKALPQFNRNQMDYVEEAGIFKKEVLLYQNLLTELLKINQFGPKCYFIKDDSIVLEDLSTKGYKMLSRFNYLDEKHCISMVKTLARYHASTFIYENKWKIKLDEKFPEEIKETCFSYVEGQPRQKWCVTVSKCVNDVIKLLPSNEHHQKICDKFLKFVFEELPTLLKPSKRFRNVLTHDDLWCNNMLFNNKQDCVFVDFQLVRYTPPAYDFLVTLLLNLENSYLETNLEMYVDRYHSTVQKELEKYGLDINVFLPKTEFIESLDYYKLAAFTEAAMYGTHIYISKELSNHIAEDFNNYNEFTFLNRSKFVIKEFQDNPQFRDRFCNVLVPLMKILAATL</sequence>
<dbReference type="InterPro" id="IPR015897">
    <property type="entry name" value="CHK_kinase-like"/>
</dbReference>
<keyword evidence="3" id="KW-1185">Reference proteome</keyword>
<dbReference type="GO" id="GO:0016301">
    <property type="term" value="F:kinase activity"/>
    <property type="evidence" value="ECO:0007669"/>
    <property type="project" value="UniProtKB-KW"/>
</dbReference>
<evidence type="ECO:0000259" key="1">
    <source>
        <dbReference type="SMART" id="SM00587"/>
    </source>
</evidence>
<organism evidence="2 3">
    <name type="scientific">Asbolus verrucosus</name>
    <name type="common">Desert ironclad beetle</name>
    <dbReference type="NCBI Taxonomy" id="1661398"/>
    <lineage>
        <taxon>Eukaryota</taxon>
        <taxon>Metazoa</taxon>
        <taxon>Ecdysozoa</taxon>
        <taxon>Arthropoda</taxon>
        <taxon>Hexapoda</taxon>
        <taxon>Insecta</taxon>
        <taxon>Pterygota</taxon>
        <taxon>Neoptera</taxon>
        <taxon>Endopterygota</taxon>
        <taxon>Coleoptera</taxon>
        <taxon>Polyphaga</taxon>
        <taxon>Cucujiformia</taxon>
        <taxon>Tenebrionidae</taxon>
        <taxon>Pimeliinae</taxon>
        <taxon>Asbolus</taxon>
    </lineage>
</organism>
<dbReference type="PANTHER" id="PTHR11012">
    <property type="entry name" value="PROTEIN KINASE-LIKE DOMAIN-CONTAINING"/>
    <property type="match status" value="1"/>
</dbReference>
<dbReference type="OrthoDB" id="6334212at2759"/>
<accession>A0A482VIQ8</accession>
<gene>
    <name evidence="2" type="ORF">BDFB_007575</name>
</gene>
<dbReference type="PANTHER" id="PTHR11012:SF48">
    <property type="entry name" value="CHK KINASE-LIKE DOMAIN-CONTAINING PROTEIN-RELATED"/>
    <property type="match status" value="1"/>
</dbReference>
<dbReference type="AlphaFoldDB" id="A0A482VIQ8"/>
<comment type="caution">
    <text evidence="2">The sequence shown here is derived from an EMBL/GenBank/DDBJ whole genome shotgun (WGS) entry which is preliminary data.</text>
</comment>
<dbReference type="SMART" id="SM00587">
    <property type="entry name" value="CHK"/>
    <property type="match status" value="1"/>
</dbReference>
<evidence type="ECO:0000313" key="3">
    <source>
        <dbReference type="Proteomes" id="UP000292052"/>
    </source>
</evidence>
<proteinExistence type="predicted"/>